<keyword evidence="3" id="KW-0859">Xylose metabolism</keyword>
<dbReference type="InterPro" id="IPR036388">
    <property type="entry name" value="WH-like_DNA-bd_sf"/>
</dbReference>
<name>A0A839K025_9FIRM</name>
<dbReference type="InterPro" id="IPR036390">
    <property type="entry name" value="WH_DNA-bd_sf"/>
</dbReference>
<dbReference type="PANTHER" id="PTHR18964">
    <property type="entry name" value="ROK (REPRESSOR, ORF, KINASE) FAMILY"/>
    <property type="match status" value="1"/>
</dbReference>
<gene>
    <name evidence="4" type="ORF">H0486_04235</name>
</gene>
<reference evidence="4 5" key="1">
    <citation type="submission" date="2020-07" db="EMBL/GenBank/DDBJ databases">
        <title>Characterization and genome sequencing of isolate MD1, a novel member within the family Lachnospiraceae.</title>
        <authorList>
            <person name="Rettenmaier R."/>
            <person name="Di Bello L."/>
            <person name="Zinser C."/>
            <person name="Scheitz K."/>
            <person name="Liebl W."/>
            <person name="Zverlov V."/>
        </authorList>
    </citation>
    <scope>NUCLEOTIDE SEQUENCE [LARGE SCALE GENOMIC DNA]</scope>
    <source>
        <strain evidence="4 5">MD1</strain>
    </source>
</reference>
<dbReference type="PANTHER" id="PTHR18964:SF149">
    <property type="entry name" value="BIFUNCTIONAL UDP-N-ACETYLGLUCOSAMINE 2-EPIMERASE_N-ACETYLMANNOSAMINE KINASE"/>
    <property type="match status" value="1"/>
</dbReference>
<accession>A0A839K025</accession>
<organism evidence="4 5">
    <name type="scientific">Variimorphobacter saccharofermentans</name>
    <dbReference type="NCBI Taxonomy" id="2755051"/>
    <lineage>
        <taxon>Bacteria</taxon>
        <taxon>Bacillati</taxon>
        <taxon>Bacillota</taxon>
        <taxon>Clostridia</taxon>
        <taxon>Lachnospirales</taxon>
        <taxon>Lachnospiraceae</taxon>
        <taxon>Variimorphobacter</taxon>
    </lineage>
</organism>
<dbReference type="EMBL" id="JACEGA010000001">
    <property type="protein sequence ID" value="MBB2182081.1"/>
    <property type="molecule type" value="Genomic_DNA"/>
</dbReference>
<comment type="similarity">
    <text evidence="2">Belongs to the ROK (NagC/XylR) family.</text>
</comment>
<dbReference type="Pfam" id="PF00480">
    <property type="entry name" value="ROK"/>
    <property type="match status" value="1"/>
</dbReference>
<dbReference type="CDD" id="cd23763">
    <property type="entry name" value="ASKHA_ATPase_ROK"/>
    <property type="match status" value="1"/>
</dbReference>
<comment type="function">
    <text evidence="1">Transcriptional repressor of xylose-utilizing enzymes.</text>
</comment>
<dbReference type="InterPro" id="IPR000600">
    <property type="entry name" value="ROK"/>
</dbReference>
<dbReference type="GO" id="GO:0042732">
    <property type="term" value="P:D-xylose metabolic process"/>
    <property type="evidence" value="ECO:0007669"/>
    <property type="project" value="UniProtKB-KW"/>
</dbReference>
<dbReference type="Gene3D" id="1.10.10.10">
    <property type="entry name" value="Winged helix-like DNA-binding domain superfamily/Winged helix DNA-binding domain"/>
    <property type="match status" value="1"/>
</dbReference>
<dbReference type="SUPFAM" id="SSF53067">
    <property type="entry name" value="Actin-like ATPase domain"/>
    <property type="match status" value="1"/>
</dbReference>
<dbReference type="Gene3D" id="3.30.420.40">
    <property type="match status" value="2"/>
</dbReference>
<evidence type="ECO:0000256" key="2">
    <source>
        <dbReference type="ARBA" id="ARBA00006479"/>
    </source>
</evidence>
<evidence type="ECO:0000313" key="4">
    <source>
        <dbReference type="EMBL" id="MBB2182081.1"/>
    </source>
</evidence>
<sequence length="337" mass="37708">MKIDECSHFDQVRAQNRKTIRNLMRHFASIGKSELARISRLSFPTVSAVLNELLDSNEVIILPEATSRGGRPGAEYALNPLYHVAICGYLEEETLHLRICDTLGNTLSEKIIVITEDIKPEELLELFQEIRKEYPSLSVISLGVPGVVDKGVICSLSCFTNINGFPIKEYLEDNLGLPVFMENDTNVFTSAERDMWPDLVHLFLNHDCIGCGILLNGSLIRGANGFAGELEHLLVGDGTADRNLGTILKDIAVRDTKKKDHIIQLSKIINTFICTINPPHIAISGFEISEEDLDIILSVLKAGMEERYLPQLHIVDEVDELYFTGLTEIVLDYWKSI</sequence>
<dbReference type="InterPro" id="IPR043129">
    <property type="entry name" value="ATPase_NBD"/>
</dbReference>
<proteinExistence type="inferred from homology"/>
<evidence type="ECO:0000313" key="5">
    <source>
        <dbReference type="Proteomes" id="UP000574276"/>
    </source>
</evidence>
<protein>
    <submittedName>
        <fullName evidence="4">ROK family protein</fullName>
    </submittedName>
</protein>
<dbReference type="Proteomes" id="UP000574276">
    <property type="component" value="Unassembled WGS sequence"/>
</dbReference>
<evidence type="ECO:0000256" key="1">
    <source>
        <dbReference type="ARBA" id="ARBA00002486"/>
    </source>
</evidence>
<comment type="caution">
    <text evidence="4">The sequence shown here is derived from an EMBL/GenBank/DDBJ whole genome shotgun (WGS) entry which is preliminary data.</text>
</comment>
<dbReference type="AlphaFoldDB" id="A0A839K025"/>
<dbReference type="RefSeq" id="WP_228351814.1">
    <property type="nucleotide sequence ID" value="NZ_JACEGA010000001.1"/>
</dbReference>
<keyword evidence="5" id="KW-1185">Reference proteome</keyword>
<evidence type="ECO:0000256" key="3">
    <source>
        <dbReference type="ARBA" id="ARBA00022629"/>
    </source>
</evidence>
<keyword evidence="3" id="KW-0119">Carbohydrate metabolism</keyword>
<dbReference type="SUPFAM" id="SSF46785">
    <property type="entry name" value="Winged helix' DNA-binding domain"/>
    <property type="match status" value="1"/>
</dbReference>